<keyword evidence="1 2" id="KW-0732">Signal</keyword>
<feature type="chain" id="PRO_5015686879" evidence="2">
    <location>
        <begin position="19"/>
        <end position="150"/>
    </location>
</feature>
<dbReference type="Proteomes" id="UP000245962">
    <property type="component" value="Unassembled WGS sequence"/>
</dbReference>
<dbReference type="InterPro" id="IPR013766">
    <property type="entry name" value="Thioredoxin_domain"/>
</dbReference>
<feature type="domain" description="Thioredoxin" evidence="3">
    <location>
        <begin position="3"/>
        <end position="150"/>
    </location>
</feature>
<sequence>MKRLMYLAFLFFTVVASAQMKKNNLLNWHTNLEEAQAISKENDKPILLYFTGSDWCAPCKMLKEDFFESPKFKEKAKDLVLVVIDYPRKVDLLSQKQLDYNKTVIAQYNKQQTFPKILMLNPRGKELGKISGYSPSRDTSEHFKFLDEHL</sequence>
<dbReference type="PANTHER" id="PTHR15337:SF11">
    <property type="entry name" value="THIOREDOXIN DOMAIN-CONTAINING PROTEIN"/>
    <property type="match status" value="1"/>
</dbReference>
<organism evidence="4 5">
    <name type="scientific">Marixanthomonas spongiae</name>
    <dbReference type="NCBI Taxonomy" id="2174845"/>
    <lineage>
        <taxon>Bacteria</taxon>
        <taxon>Pseudomonadati</taxon>
        <taxon>Bacteroidota</taxon>
        <taxon>Flavobacteriia</taxon>
        <taxon>Flavobacteriales</taxon>
        <taxon>Flavobacteriaceae</taxon>
        <taxon>Marixanthomonas</taxon>
    </lineage>
</organism>
<evidence type="ECO:0000313" key="5">
    <source>
        <dbReference type="Proteomes" id="UP000245962"/>
    </source>
</evidence>
<dbReference type="InterPro" id="IPR036249">
    <property type="entry name" value="Thioredoxin-like_sf"/>
</dbReference>
<accession>A0A2U0HYE6</accession>
<keyword evidence="5" id="KW-1185">Reference proteome</keyword>
<dbReference type="SUPFAM" id="SSF52833">
    <property type="entry name" value="Thioredoxin-like"/>
    <property type="match status" value="1"/>
</dbReference>
<feature type="signal peptide" evidence="2">
    <location>
        <begin position="1"/>
        <end position="18"/>
    </location>
</feature>
<dbReference type="CDD" id="cd02947">
    <property type="entry name" value="TRX_family"/>
    <property type="match status" value="1"/>
</dbReference>
<gene>
    <name evidence="4" type="ORF">DDV96_11995</name>
</gene>
<evidence type="ECO:0000259" key="3">
    <source>
        <dbReference type="PROSITE" id="PS51352"/>
    </source>
</evidence>
<dbReference type="AlphaFoldDB" id="A0A2U0HYE6"/>
<evidence type="ECO:0000313" key="4">
    <source>
        <dbReference type="EMBL" id="PVW13867.1"/>
    </source>
</evidence>
<reference evidence="4 5" key="1">
    <citation type="submission" date="2018-04" db="EMBL/GenBank/DDBJ databases">
        <title>Marixanthomonas spongiae HN-E44 sp. nov., isolated from a marine sponge.</title>
        <authorList>
            <person name="Luo L."/>
            <person name="Zhuang L."/>
        </authorList>
    </citation>
    <scope>NUCLEOTIDE SEQUENCE [LARGE SCALE GENOMIC DNA]</scope>
    <source>
        <strain evidence="4 5">HN-E44</strain>
    </source>
</reference>
<dbReference type="RefSeq" id="WP_116695001.1">
    <property type="nucleotide sequence ID" value="NZ_QEHR01000007.1"/>
</dbReference>
<dbReference type="Gene3D" id="3.40.30.10">
    <property type="entry name" value="Glutaredoxin"/>
    <property type="match status" value="1"/>
</dbReference>
<evidence type="ECO:0000256" key="1">
    <source>
        <dbReference type="ARBA" id="ARBA00022729"/>
    </source>
</evidence>
<dbReference type="OrthoDB" id="981626at2"/>
<dbReference type="InterPro" id="IPR051099">
    <property type="entry name" value="AGR/TXD"/>
</dbReference>
<dbReference type="EMBL" id="QEHR01000007">
    <property type="protein sequence ID" value="PVW13867.1"/>
    <property type="molecule type" value="Genomic_DNA"/>
</dbReference>
<comment type="caution">
    <text evidence="4">The sequence shown here is derived from an EMBL/GenBank/DDBJ whole genome shotgun (WGS) entry which is preliminary data.</text>
</comment>
<protein>
    <submittedName>
        <fullName evidence="4">Thioredoxin family protein</fullName>
    </submittedName>
</protein>
<name>A0A2U0HYE6_9FLAO</name>
<evidence type="ECO:0000256" key="2">
    <source>
        <dbReference type="SAM" id="SignalP"/>
    </source>
</evidence>
<dbReference type="PANTHER" id="PTHR15337">
    <property type="entry name" value="ANTERIOR GRADIENT PROTEIN-RELATED"/>
    <property type="match status" value="1"/>
</dbReference>
<dbReference type="PROSITE" id="PS51352">
    <property type="entry name" value="THIOREDOXIN_2"/>
    <property type="match status" value="1"/>
</dbReference>
<dbReference type="Pfam" id="PF13899">
    <property type="entry name" value="Thioredoxin_7"/>
    <property type="match status" value="1"/>
</dbReference>
<proteinExistence type="predicted"/>